<dbReference type="Proteomes" id="UP000050949">
    <property type="component" value="Unassembled WGS sequence"/>
</dbReference>
<evidence type="ECO:0000256" key="1">
    <source>
        <dbReference type="SAM" id="MobiDB-lite"/>
    </source>
</evidence>
<dbReference type="AlphaFoldDB" id="A0A0R1X6T0"/>
<feature type="compositionally biased region" description="Basic and acidic residues" evidence="1">
    <location>
        <begin position="44"/>
        <end position="59"/>
    </location>
</feature>
<dbReference type="EMBL" id="AZFW01000095">
    <property type="protein sequence ID" value="KRM25911.1"/>
    <property type="molecule type" value="Genomic_DNA"/>
</dbReference>
<name>A0A0R1X6T0_9LACO</name>
<gene>
    <name evidence="2" type="ORF">FC91_GL000388</name>
</gene>
<feature type="region of interest" description="Disordered" evidence="1">
    <location>
        <begin position="44"/>
        <end position="76"/>
    </location>
</feature>
<evidence type="ECO:0000313" key="2">
    <source>
        <dbReference type="EMBL" id="KRM25911.1"/>
    </source>
</evidence>
<sequence>MDNTMSYATRTLANHMAGMAAQIGILQQKVDELSQANQILKDQLKQKEGNVNDAAKPDTDNGQANEQPADAAPAAK</sequence>
<organism evidence="2 3">
    <name type="scientific">Schleiferilactobacillus harbinensis DSM 16991</name>
    <dbReference type="NCBI Taxonomy" id="1122147"/>
    <lineage>
        <taxon>Bacteria</taxon>
        <taxon>Bacillati</taxon>
        <taxon>Bacillota</taxon>
        <taxon>Bacilli</taxon>
        <taxon>Lactobacillales</taxon>
        <taxon>Lactobacillaceae</taxon>
        <taxon>Schleiferilactobacillus</taxon>
    </lineage>
</organism>
<dbReference type="RefSeq" id="WP_152319443.1">
    <property type="nucleotide sequence ID" value="NZ_AUEH01000019.1"/>
</dbReference>
<comment type="caution">
    <text evidence="2">The sequence shown here is derived from an EMBL/GenBank/DDBJ whole genome shotgun (WGS) entry which is preliminary data.</text>
</comment>
<reference evidence="2 3" key="1">
    <citation type="journal article" date="2015" name="Genome Announc.">
        <title>Expanding the biotechnology potential of lactobacilli through comparative genomics of 213 strains and associated genera.</title>
        <authorList>
            <person name="Sun Z."/>
            <person name="Harris H.M."/>
            <person name="McCann A."/>
            <person name="Guo C."/>
            <person name="Argimon S."/>
            <person name="Zhang W."/>
            <person name="Yang X."/>
            <person name="Jeffery I.B."/>
            <person name="Cooney J.C."/>
            <person name="Kagawa T.F."/>
            <person name="Liu W."/>
            <person name="Song Y."/>
            <person name="Salvetti E."/>
            <person name="Wrobel A."/>
            <person name="Rasinkangas P."/>
            <person name="Parkhill J."/>
            <person name="Rea M.C."/>
            <person name="O'Sullivan O."/>
            <person name="Ritari J."/>
            <person name="Douillard F.P."/>
            <person name="Paul Ross R."/>
            <person name="Yang R."/>
            <person name="Briner A.E."/>
            <person name="Felis G.E."/>
            <person name="de Vos W.M."/>
            <person name="Barrangou R."/>
            <person name="Klaenhammer T.R."/>
            <person name="Caufield P.W."/>
            <person name="Cui Y."/>
            <person name="Zhang H."/>
            <person name="O'Toole P.W."/>
        </authorList>
    </citation>
    <scope>NUCLEOTIDE SEQUENCE [LARGE SCALE GENOMIC DNA]</scope>
    <source>
        <strain evidence="2 3">DSM 16991</strain>
    </source>
</reference>
<proteinExistence type="predicted"/>
<protein>
    <submittedName>
        <fullName evidence="2">Uncharacterized protein</fullName>
    </submittedName>
</protein>
<evidence type="ECO:0000313" key="3">
    <source>
        <dbReference type="Proteomes" id="UP000050949"/>
    </source>
</evidence>
<accession>A0A0R1X6T0</accession>